<organism evidence="6 7">
    <name type="scientific">Treponema pallidum subsp. pertenue (strain Gauthier)</name>
    <dbReference type="NCBI Taxonomy" id="491080"/>
    <lineage>
        <taxon>Bacteria</taxon>
        <taxon>Pseudomonadati</taxon>
        <taxon>Spirochaetota</taxon>
        <taxon>Spirochaetia</taxon>
        <taxon>Spirochaetales</taxon>
        <taxon>Treponemataceae</taxon>
        <taxon>Treponema</taxon>
    </lineage>
</organism>
<dbReference type="RefSeq" id="WP_010881810.1">
    <property type="nucleotide sequence ID" value="NC_016843.1"/>
</dbReference>
<dbReference type="GeneID" id="93876798"/>
<evidence type="ECO:0000313" key="6">
    <source>
        <dbReference type="EMBL" id="AEZ59620.1"/>
    </source>
</evidence>
<dbReference type="Pfam" id="PF00830">
    <property type="entry name" value="Ribosomal_L28"/>
    <property type="match status" value="1"/>
</dbReference>
<dbReference type="InterPro" id="IPR026569">
    <property type="entry name" value="Ribosomal_bL28"/>
</dbReference>
<gene>
    <name evidence="5 6" type="primary">rpmB</name>
    <name evidence="6" type="ordered locus">TPEGAU_0362</name>
</gene>
<dbReference type="InterPro" id="IPR050096">
    <property type="entry name" value="Bacterial_rp_bL28"/>
</dbReference>
<dbReference type="GO" id="GO:1990904">
    <property type="term" value="C:ribonucleoprotein complex"/>
    <property type="evidence" value="ECO:0007669"/>
    <property type="project" value="UniProtKB-KW"/>
</dbReference>
<dbReference type="NCBIfam" id="TIGR00009">
    <property type="entry name" value="L28"/>
    <property type="match status" value="1"/>
</dbReference>
<keyword evidence="3 5" id="KW-0687">Ribonucleoprotein</keyword>
<evidence type="ECO:0000256" key="5">
    <source>
        <dbReference type="HAMAP-Rule" id="MF_00373"/>
    </source>
</evidence>
<dbReference type="AlphaFoldDB" id="A0AAU8PU54"/>
<protein>
    <recommendedName>
        <fullName evidence="4 5">Large ribosomal subunit protein bL28</fullName>
    </recommendedName>
</protein>
<evidence type="ECO:0000256" key="4">
    <source>
        <dbReference type="ARBA" id="ARBA00035174"/>
    </source>
</evidence>
<keyword evidence="2 5" id="KW-0689">Ribosomal protein</keyword>
<evidence type="ECO:0000256" key="3">
    <source>
        <dbReference type="ARBA" id="ARBA00023274"/>
    </source>
</evidence>
<dbReference type="PANTHER" id="PTHR39080:SF1">
    <property type="entry name" value="LARGE RIBOSOMAL SUBUNIT PROTEIN BL28A"/>
    <property type="match status" value="1"/>
</dbReference>
<dbReference type="EMBL" id="CP002376">
    <property type="protein sequence ID" value="AEZ59620.1"/>
    <property type="molecule type" value="Genomic_DNA"/>
</dbReference>
<sequence>MARRCGLCGKGTISGCAVSKSMHHCKRVWKPNLLAVRVVVDGSALNMRICARCLRSNPLMKKAQPRANAPLRAAAPKL</sequence>
<accession>A0AAU8PU54</accession>
<dbReference type="InterPro" id="IPR034704">
    <property type="entry name" value="Ribosomal_bL28/bL31-like_sf"/>
</dbReference>
<dbReference type="InterPro" id="IPR037147">
    <property type="entry name" value="Ribosomal_bL28_sf"/>
</dbReference>
<dbReference type="Proteomes" id="UP000008192">
    <property type="component" value="Chromosome"/>
</dbReference>
<dbReference type="PANTHER" id="PTHR39080">
    <property type="entry name" value="50S RIBOSOMAL PROTEIN L28"/>
    <property type="match status" value="1"/>
</dbReference>
<dbReference type="SMR" id="A0AAU8PU54"/>
<dbReference type="GO" id="GO:0003735">
    <property type="term" value="F:structural constituent of ribosome"/>
    <property type="evidence" value="ECO:0007669"/>
    <property type="project" value="InterPro"/>
</dbReference>
<evidence type="ECO:0000256" key="2">
    <source>
        <dbReference type="ARBA" id="ARBA00022980"/>
    </source>
</evidence>
<dbReference type="GO" id="GO:0006412">
    <property type="term" value="P:translation"/>
    <property type="evidence" value="ECO:0007669"/>
    <property type="project" value="UniProtKB-UniRule"/>
</dbReference>
<comment type="similarity">
    <text evidence="1 5">Belongs to the bacterial ribosomal protein bL28 family.</text>
</comment>
<reference evidence="7" key="1">
    <citation type="journal article" date="2012" name="PLoS Negl. Trop. Dis.">
        <title>Whole genome sequences of three Treponema pallidum ssp. pertenue strains: yaws and syphilis treponemes differ in less than 0.2% of the genome sequence.</title>
        <authorList>
            <person name="Cejkova D."/>
            <person name="Zobanikova M."/>
            <person name="Chen L."/>
            <person name="Pospisilova P."/>
            <person name="Strouhal M."/>
            <person name="Qin X."/>
            <person name="Mikalova L."/>
            <person name="Norris S.J."/>
            <person name="Muzny D.M."/>
            <person name="Gibbs R.A."/>
            <person name="Fulton L.L."/>
            <person name="Sodergren E."/>
            <person name="Weinstock G.M."/>
            <person name="Smajs D."/>
        </authorList>
    </citation>
    <scope>NUCLEOTIDE SEQUENCE [LARGE SCALE GENOMIC DNA]</scope>
    <source>
        <strain evidence="7">Gauthier</strain>
    </source>
</reference>
<dbReference type="InterPro" id="IPR001383">
    <property type="entry name" value="Ribosomal_bL28_bact-type"/>
</dbReference>
<proteinExistence type="inferred from homology"/>
<evidence type="ECO:0000313" key="7">
    <source>
        <dbReference type="Proteomes" id="UP000008192"/>
    </source>
</evidence>
<evidence type="ECO:0000256" key="1">
    <source>
        <dbReference type="ARBA" id="ARBA00008760"/>
    </source>
</evidence>
<dbReference type="HAMAP" id="MF_00373">
    <property type="entry name" value="Ribosomal_bL28"/>
    <property type="match status" value="1"/>
</dbReference>
<dbReference type="Gene3D" id="2.30.170.40">
    <property type="entry name" value="Ribosomal protein L28/L24"/>
    <property type="match status" value="1"/>
</dbReference>
<dbReference type="SUPFAM" id="SSF143800">
    <property type="entry name" value="L28p-like"/>
    <property type="match status" value="1"/>
</dbReference>
<dbReference type="GO" id="GO:0005840">
    <property type="term" value="C:ribosome"/>
    <property type="evidence" value="ECO:0007669"/>
    <property type="project" value="UniProtKB-KW"/>
</dbReference>
<name>A0AAU8PU54_TREPG</name>
<dbReference type="KEGG" id="tpg:TPEGAU_0362"/>